<evidence type="ECO:0000256" key="4">
    <source>
        <dbReference type="ARBA" id="ARBA00022989"/>
    </source>
</evidence>
<dbReference type="Pfam" id="PF07690">
    <property type="entry name" value="MFS_1"/>
    <property type="match status" value="1"/>
</dbReference>
<proteinExistence type="predicted"/>
<evidence type="ECO:0000256" key="1">
    <source>
        <dbReference type="ARBA" id="ARBA00004651"/>
    </source>
</evidence>
<dbReference type="InterPro" id="IPR036259">
    <property type="entry name" value="MFS_trans_sf"/>
</dbReference>
<evidence type="ECO:0000313" key="8">
    <source>
        <dbReference type="EMBL" id="GGA06147.1"/>
    </source>
</evidence>
<gene>
    <name evidence="8" type="ORF">GCM10011498_02270</name>
</gene>
<reference evidence="8" key="2">
    <citation type="submission" date="2020-09" db="EMBL/GenBank/DDBJ databases">
        <authorList>
            <person name="Sun Q."/>
            <person name="Zhou Y."/>
        </authorList>
    </citation>
    <scope>NUCLEOTIDE SEQUENCE</scope>
    <source>
        <strain evidence="8">CGMCC 1.15880</strain>
    </source>
</reference>
<dbReference type="EMBL" id="BMKA01000001">
    <property type="protein sequence ID" value="GGA06147.1"/>
    <property type="molecule type" value="Genomic_DNA"/>
</dbReference>
<dbReference type="PANTHER" id="PTHR43124:SF3">
    <property type="entry name" value="CHLORAMPHENICOL EFFLUX PUMP RV0191"/>
    <property type="match status" value="1"/>
</dbReference>
<comment type="caution">
    <text evidence="8">The sequence shown here is derived from an EMBL/GenBank/DDBJ whole genome shotgun (WGS) entry which is preliminary data.</text>
</comment>
<dbReference type="PANTHER" id="PTHR43124">
    <property type="entry name" value="PURINE EFFLUX PUMP PBUE"/>
    <property type="match status" value="1"/>
</dbReference>
<dbReference type="PROSITE" id="PS50850">
    <property type="entry name" value="MFS"/>
    <property type="match status" value="1"/>
</dbReference>
<accession>A0A916QRK9</accession>
<name>A0A916QRK9_9RHOB</name>
<keyword evidence="5 6" id="KW-0472">Membrane</keyword>
<feature type="transmembrane region" description="Helical" evidence="6">
    <location>
        <begin position="115"/>
        <end position="135"/>
    </location>
</feature>
<dbReference type="GO" id="GO:0005886">
    <property type="term" value="C:plasma membrane"/>
    <property type="evidence" value="ECO:0007669"/>
    <property type="project" value="UniProtKB-SubCell"/>
</dbReference>
<evidence type="ECO:0000256" key="5">
    <source>
        <dbReference type="ARBA" id="ARBA00023136"/>
    </source>
</evidence>
<sequence>MGQFHRAAGAIVAPVWQDEYLLTADQLGLVISVIFMVNIVAQGFIGSLLDRVGPRRIISLFLLILAFGTLACTFTSSFTTLILARILLGLGLSVGGVGMYMLLARNFPASQFGFLNGLMVTLGGFGGLLATYPLAVGIARFGWINVFIGLSVFTAAFAAAVFLVTKKDPVDQPEHSGPAPGFLGLIKDDRVRPVLIMSCVIWAPITAITGLWGGPYYKAVHALSLEETGLFQMLFFCATMASGMTYGFIDRWGRFSRYSVILTGALTSVASLSVLALTPDMPLWAANVLLFVMIFAQQFYVPLIAQLRQVVPDAAIGRATSLYTIIAVAAIPTFQTLFGVVIQQTANLPAEQSYRLGFALMAAMVVTPTLLFTFSKAAKQP</sequence>
<feature type="transmembrane region" description="Helical" evidence="6">
    <location>
        <begin position="82"/>
        <end position="103"/>
    </location>
</feature>
<feature type="domain" description="Major facilitator superfamily (MFS) profile" evidence="7">
    <location>
        <begin position="1"/>
        <end position="380"/>
    </location>
</feature>
<feature type="transmembrane region" description="Helical" evidence="6">
    <location>
        <begin position="57"/>
        <end position="76"/>
    </location>
</feature>
<feature type="transmembrane region" description="Helical" evidence="6">
    <location>
        <begin position="194"/>
        <end position="217"/>
    </location>
</feature>
<comment type="subcellular location">
    <subcellularLocation>
        <location evidence="1">Cell membrane</location>
        <topology evidence="1">Multi-pass membrane protein</topology>
    </subcellularLocation>
</comment>
<evidence type="ECO:0000256" key="3">
    <source>
        <dbReference type="ARBA" id="ARBA00022692"/>
    </source>
</evidence>
<keyword evidence="4 6" id="KW-1133">Transmembrane helix</keyword>
<feature type="transmembrane region" description="Helical" evidence="6">
    <location>
        <begin position="141"/>
        <end position="164"/>
    </location>
</feature>
<keyword evidence="9" id="KW-1185">Reference proteome</keyword>
<reference evidence="8" key="1">
    <citation type="journal article" date="2014" name="Int. J. Syst. Evol. Microbiol.">
        <title>Complete genome sequence of Corynebacterium casei LMG S-19264T (=DSM 44701T), isolated from a smear-ripened cheese.</title>
        <authorList>
            <consortium name="US DOE Joint Genome Institute (JGI-PGF)"/>
            <person name="Walter F."/>
            <person name="Albersmeier A."/>
            <person name="Kalinowski J."/>
            <person name="Ruckert C."/>
        </authorList>
    </citation>
    <scope>NUCLEOTIDE SEQUENCE</scope>
    <source>
        <strain evidence="8">CGMCC 1.15880</strain>
    </source>
</reference>
<dbReference type="Gene3D" id="1.20.1250.20">
    <property type="entry name" value="MFS general substrate transporter like domains"/>
    <property type="match status" value="2"/>
</dbReference>
<dbReference type="Proteomes" id="UP000628017">
    <property type="component" value="Unassembled WGS sequence"/>
</dbReference>
<evidence type="ECO:0000256" key="2">
    <source>
        <dbReference type="ARBA" id="ARBA00022475"/>
    </source>
</evidence>
<feature type="transmembrane region" description="Helical" evidence="6">
    <location>
        <begin position="354"/>
        <end position="374"/>
    </location>
</feature>
<keyword evidence="2" id="KW-1003">Cell membrane</keyword>
<protein>
    <submittedName>
        <fullName evidence="8">MFS transporter</fullName>
    </submittedName>
</protein>
<feature type="transmembrane region" description="Helical" evidence="6">
    <location>
        <begin position="229"/>
        <end position="249"/>
    </location>
</feature>
<dbReference type="SUPFAM" id="SSF103473">
    <property type="entry name" value="MFS general substrate transporter"/>
    <property type="match status" value="1"/>
</dbReference>
<dbReference type="AlphaFoldDB" id="A0A916QRK9"/>
<keyword evidence="3 6" id="KW-0812">Transmembrane</keyword>
<dbReference type="InterPro" id="IPR011701">
    <property type="entry name" value="MFS"/>
</dbReference>
<feature type="transmembrane region" description="Helical" evidence="6">
    <location>
        <begin position="283"/>
        <end position="301"/>
    </location>
</feature>
<feature type="transmembrane region" description="Helical" evidence="6">
    <location>
        <begin position="258"/>
        <end position="277"/>
    </location>
</feature>
<evidence type="ECO:0000313" key="9">
    <source>
        <dbReference type="Proteomes" id="UP000628017"/>
    </source>
</evidence>
<dbReference type="InterPro" id="IPR050189">
    <property type="entry name" value="MFS_Efflux_Transporters"/>
</dbReference>
<feature type="transmembrane region" description="Helical" evidence="6">
    <location>
        <begin position="322"/>
        <end position="342"/>
    </location>
</feature>
<dbReference type="InterPro" id="IPR020846">
    <property type="entry name" value="MFS_dom"/>
</dbReference>
<evidence type="ECO:0000256" key="6">
    <source>
        <dbReference type="SAM" id="Phobius"/>
    </source>
</evidence>
<evidence type="ECO:0000259" key="7">
    <source>
        <dbReference type="PROSITE" id="PS50850"/>
    </source>
</evidence>
<dbReference type="GO" id="GO:0022857">
    <property type="term" value="F:transmembrane transporter activity"/>
    <property type="evidence" value="ECO:0007669"/>
    <property type="project" value="InterPro"/>
</dbReference>
<organism evidence="8 9">
    <name type="scientific">Neptunicoccus cionae</name>
    <dbReference type="NCBI Taxonomy" id="2035344"/>
    <lineage>
        <taxon>Bacteria</taxon>
        <taxon>Pseudomonadati</taxon>
        <taxon>Pseudomonadota</taxon>
        <taxon>Alphaproteobacteria</taxon>
        <taxon>Rhodobacterales</taxon>
        <taxon>Paracoccaceae</taxon>
        <taxon>Neptunicoccus</taxon>
    </lineage>
</organism>
<feature type="transmembrane region" description="Helical" evidence="6">
    <location>
        <begin position="26"/>
        <end position="45"/>
    </location>
</feature>